<evidence type="ECO:0000256" key="1">
    <source>
        <dbReference type="ARBA" id="ARBA00022737"/>
    </source>
</evidence>
<evidence type="ECO:0000313" key="7">
    <source>
        <dbReference type="Proteomes" id="UP000199095"/>
    </source>
</evidence>
<dbReference type="SUPFAM" id="SSF52540">
    <property type="entry name" value="P-loop containing nucleoside triphosphate hydrolases"/>
    <property type="match status" value="2"/>
</dbReference>
<evidence type="ECO:0000256" key="2">
    <source>
        <dbReference type="ARBA" id="ARBA00022741"/>
    </source>
</evidence>
<feature type="coiled-coil region" evidence="4">
    <location>
        <begin position="98"/>
        <end position="125"/>
    </location>
</feature>
<dbReference type="SMART" id="SM00382">
    <property type="entry name" value="AAA"/>
    <property type="match status" value="1"/>
</dbReference>
<dbReference type="PANTHER" id="PTHR19211">
    <property type="entry name" value="ATP-BINDING TRANSPORT PROTEIN-RELATED"/>
    <property type="match status" value="1"/>
</dbReference>
<dbReference type="Proteomes" id="UP000199095">
    <property type="component" value="Unassembled WGS sequence"/>
</dbReference>
<dbReference type="Gene3D" id="3.40.50.300">
    <property type="entry name" value="P-loop containing nucleotide triphosphate hydrolases"/>
    <property type="match status" value="2"/>
</dbReference>
<keyword evidence="7" id="KW-1185">Reference proteome</keyword>
<keyword evidence="4" id="KW-0175">Coiled coil</keyword>
<dbReference type="AlphaFoldDB" id="A0A1H9Z3W6"/>
<dbReference type="Pfam" id="PF12848">
    <property type="entry name" value="ABC_tran_Xtn"/>
    <property type="match status" value="1"/>
</dbReference>
<dbReference type="OrthoDB" id="9760950at2"/>
<proteinExistence type="predicted"/>
<dbReference type="GO" id="GO:0016887">
    <property type="term" value="F:ATP hydrolysis activity"/>
    <property type="evidence" value="ECO:0007669"/>
    <property type="project" value="InterPro"/>
</dbReference>
<dbReference type="InterPro" id="IPR032781">
    <property type="entry name" value="ABC_tran_Xtn"/>
</dbReference>
<dbReference type="FunFam" id="3.40.50.300:FF:000011">
    <property type="entry name" value="Putative ABC transporter ATP-binding component"/>
    <property type="match status" value="1"/>
</dbReference>
<accession>A0A1H9Z3W6</accession>
<sequence>MDASLWEVPFQSLSGGQKTKVQLAKVLVQNPAFIIMDEPTNHLDQETIRWLENWMNNYQKAILYVSHDRHFLDQTAHAIYELNQKGCKRYPGNYTRFKEQKEIEAKTEEKRYQKYKKKKQELEVSIRRYQQWFDKAHRSAGQNDFLRAKANKNISRFRAKESELEHLESEGIRKPKDDKEVNMKLDSSSFSARSMLHIDKLTFGFNEHIIFDHLQFFVHRQDRIAIIGPNGAGKSTLLKLIMNRLKPIEGSIFVNPNTKIGYFDQELNGLDEDATLLENLLDLPEMTQTEARTILGSFLFRREAVYKKVGDLSMGEKCRAALIRLYFSDANLLILDEPTNYLDIDTRETVEAALQSYPGAMLVVSHDRYFVQKVANRILYLGEKHIIDYQGTYDEFLQHIENRVDANQQTNQNKWNQLNMRMIELMTSEEHTVDDEEYWEEIRSIKKQLAELEDK</sequence>
<evidence type="ECO:0000259" key="5">
    <source>
        <dbReference type="PROSITE" id="PS50893"/>
    </source>
</evidence>
<dbReference type="PANTHER" id="PTHR19211:SF100">
    <property type="entry name" value="RIBOSOME PROTECTION PROTEIN VMLR"/>
    <property type="match status" value="1"/>
</dbReference>
<keyword evidence="3" id="KW-0067">ATP-binding</keyword>
<dbReference type="InterPro" id="IPR003593">
    <property type="entry name" value="AAA+_ATPase"/>
</dbReference>
<feature type="domain" description="ABC transporter" evidence="5">
    <location>
        <begin position="196"/>
        <end position="408"/>
    </location>
</feature>
<dbReference type="InterPro" id="IPR050611">
    <property type="entry name" value="ABCF"/>
</dbReference>
<dbReference type="CDD" id="cd03221">
    <property type="entry name" value="ABCF_EF-3"/>
    <property type="match status" value="1"/>
</dbReference>
<reference evidence="7" key="1">
    <citation type="submission" date="2016-10" db="EMBL/GenBank/DDBJ databases">
        <authorList>
            <person name="Varghese N."/>
            <person name="Submissions S."/>
        </authorList>
    </citation>
    <scope>NUCLEOTIDE SEQUENCE [LARGE SCALE GENOMIC DNA]</scope>
    <source>
        <strain evidence="7">CGMCC 1.3566</strain>
    </source>
</reference>
<keyword evidence="1" id="KW-0677">Repeat</keyword>
<dbReference type="Pfam" id="PF00005">
    <property type="entry name" value="ABC_tran"/>
    <property type="match status" value="2"/>
</dbReference>
<dbReference type="GO" id="GO:0003676">
    <property type="term" value="F:nucleic acid binding"/>
    <property type="evidence" value="ECO:0007669"/>
    <property type="project" value="UniProtKB-ARBA"/>
</dbReference>
<dbReference type="EMBL" id="FOHJ01000001">
    <property type="protein sequence ID" value="SES76209.1"/>
    <property type="molecule type" value="Genomic_DNA"/>
</dbReference>
<dbReference type="STRING" id="237682.SAMN05421676_101386"/>
<name>A0A1H9Z3W6_9BACI</name>
<evidence type="ECO:0000313" key="6">
    <source>
        <dbReference type="EMBL" id="SES76209.1"/>
    </source>
</evidence>
<organism evidence="6 7">
    <name type="scientific">Salinibacillus kushneri</name>
    <dbReference type="NCBI Taxonomy" id="237682"/>
    <lineage>
        <taxon>Bacteria</taxon>
        <taxon>Bacillati</taxon>
        <taxon>Bacillota</taxon>
        <taxon>Bacilli</taxon>
        <taxon>Bacillales</taxon>
        <taxon>Bacillaceae</taxon>
        <taxon>Salinibacillus</taxon>
    </lineage>
</organism>
<gene>
    <name evidence="6" type="ORF">SAMN05421676_101386</name>
</gene>
<dbReference type="PROSITE" id="PS50893">
    <property type="entry name" value="ABC_TRANSPORTER_2"/>
    <property type="match status" value="1"/>
</dbReference>
<dbReference type="FunFam" id="3.40.50.300:FF:000309">
    <property type="entry name" value="ABC transporter ATP-binding protein"/>
    <property type="match status" value="1"/>
</dbReference>
<evidence type="ECO:0000256" key="3">
    <source>
        <dbReference type="ARBA" id="ARBA00022840"/>
    </source>
</evidence>
<dbReference type="InterPro" id="IPR027417">
    <property type="entry name" value="P-loop_NTPase"/>
</dbReference>
<dbReference type="InterPro" id="IPR003439">
    <property type="entry name" value="ABC_transporter-like_ATP-bd"/>
</dbReference>
<evidence type="ECO:0000256" key="4">
    <source>
        <dbReference type="SAM" id="Coils"/>
    </source>
</evidence>
<keyword evidence="2" id="KW-0547">Nucleotide-binding</keyword>
<dbReference type="NCBIfam" id="NF000355">
    <property type="entry name" value="ribo_prot_ABC_F"/>
    <property type="match status" value="1"/>
</dbReference>
<protein>
    <submittedName>
        <fullName evidence="6">ATPase components of ABC transporters with duplicated ATPase domains</fullName>
    </submittedName>
</protein>
<dbReference type="GO" id="GO:0005524">
    <property type="term" value="F:ATP binding"/>
    <property type="evidence" value="ECO:0007669"/>
    <property type="project" value="UniProtKB-KW"/>
</dbReference>